<dbReference type="InterPro" id="IPR044094">
    <property type="entry name" value="AtsA-like_MBL-fold"/>
</dbReference>
<name>A0A4R1GQV1_9GAMM</name>
<protein>
    <submittedName>
        <fullName evidence="4">RNAse Z</fullName>
    </submittedName>
</protein>
<sequence length="305" mass="33753">MMKPRKLFAGLAFAGLFGLSAVSAQAETQVVMLGTGTPVPDADHSGPSTAVIYNGEAYIFDVGPGMVRSAITAAQKKGIDALYPTKIRRLFITHLHSDHILDYPELASTYWWRRTEGNISVWGPTGLNEMTDGYYLMTKRDIELRTTGLNPVKDPTGYQYKTHEYDQGGWTVKDGDVTVEAFEVPHGDITPAFGYRITTPDKTIVISGDTSYSEKLVEMAKGADILVHEVICEEGWEKLPEHWQKYHAAAHTKTDMLARVANEAKPGLLVLTHVLSYSAPRENTLTEVKALYDGEVVLAEDLDIY</sequence>
<accession>A0A4R1GQV1</accession>
<proteinExistence type="predicted"/>
<evidence type="ECO:0000256" key="2">
    <source>
        <dbReference type="SAM" id="SignalP"/>
    </source>
</evidence>
<reference evidence="4 5" key="1">
    <citation type="submission" date="2019-03" db="EMBL/GenBank/DDBJ databases">
        <title>Genomic Encyclopedia of Archaeal and Bacterial Type Strains, Phase II (KMG-II): from individual species to whole genera.</title>
        <authorList>
            <person name="Goeker M."/>
        </authorList>
    </citation>
    <scope>NUCLEOTIDE SEQUENCE [LARGE SCALE GENOMIC DNA]</scope>
    <source>
        <strain evidence="4 5">DSM 27697</strain>
    </source>
</reference>
<dbReference type="Proteomes" id="UP000294546">
    <property type="component" value="Unassembled WGS sequence"/>
</dbReference>
<dbReference type="RefSeq" id="WP_132287280.1">
    <property type="nucleotide sequence ID" value="NZ_SMFU01000007.1"/>
</dbReference>
<dbReference type="PANTHER" id="PTHR46018">
    <property type="entry name" value="ZINC PHOSPHODIESTERASE ELAC PROTEIN 1"/>
    <property type="match status" value="1"/>
</dbReference>
<keyword evidence="5" id="KW-1185">Reference proteome</keyword>
<dbReference type="CDD" id="cd07719">
    <property type="entry name" value="arylsulfatase_AtsA-like_MBL-fold"/>
    <property type="match status" value="1"/>
</dbReference>
<keyword evidence="1" id="KW-0378">Hydrolase</keyword>
<dbReference type="OrthoDB" id="9803916at2"/>
<feature type="chain" id="PRO_5020335587" evidence="2">
    <location>
        <begin position="27"/>
        <end position="305"/>
    </location>
</feature>
<feature type="domain" description="Metallo-beta-lactamase" evidence="3">
    <location>
        <begin position="45"/>
        <end position="242"/>
    </location>
</feature>
<dbReference type="InterPro" id="IPR001279">
    <property type="entry name" value="Metallo-B-lactamas"/>
</dbReference>
<dbReference type="Gene3D" id="3.60.15.10">
    <property type="entry name" value="Ribonuclease Z/Hydroxyacylglutathione hydrolase-like"/>
    <property type="match status" value="1"/>
</dbReference>
<dbReference type="SUPFAM" id="SSF56281">
    <property type="entry name" value="Metallo-hydrolase/oxidoreductase"/>
    <property type="match status" value="1"/>
</dbReference>
<evidence type="ECO:0000259" key="3">
    <source>
        <dbReference type="SMART" id="SM00849"/>
    </source>
</evidence>
<evidence type="ECO:0000256" key="1">
    <source>
        <dbReference type="ARBA" id="ARBA00022801"/>
    </source>
</evidence>
<organism evidence="4 5">
    <name type="scientific">Marinobacterium mangrovicola</name>
    <dbReference type="NCBI Taxonomy" id="1476959"/>
    <lineage>
        <taxon>Bacteria</taxon>
        <taxon>Pseudomonadati</taxon>
        <taxon>Pseudomonadota</taxon>
        <taxon>Gammaproteobacteria</taxon>
        <taxon>Oceanospirillales</taxon>
        <taxon>Oceanospirillaceae</taxon>
        <taxon>Marinobacterium</taxon>
    </lineage>
</organism>
<dbReference type="EMBL" id="SMFU01000007">
    <property type="protein sequence ID" value="TCK08519.1"/>
    <property type="molecule type" value="Genomic_DNA"/>
</dbReference>
<comment type="caution">
    <text evidence="4">The sequence shown here is derived from an EMBL/GenBank/DDBJ whole genome shotgun (WGS) entry which is preliminary data.</text>
</comment>
<dbReference type="SMART" id="SM00849">
    <property type="entry name" value="Lactamase_B"/>
    <property type="match status" value="1"/>
</dbReference>
<feature type="signal peptide" evidence="2">
    <location>
        <begin position="1"/>
        <end position="26"/>
    </location>
</feature>
<dbReference type="PANTHER" id="PTHR46018:SF2">
    <property type="entry name" value="ZINC PHOSPHODIESTERASE ELAC PROTEIN 1"/>
    <property type="match status" value="1"/>
</dbReference>
<gene>
    <name evidence="4" type="ORF">CLV83_0604</name>
</gene>
<dbReference type="Pfam" id="PF12706">
    <property type="entry name" value="Lactamase_B_2"/>
    <property type="match status" value="1"/>
</dbReference>
<keyword evidence="2" id="KW-0732">Signal</keyword>
<dbReference type="InterPro" id="IPR036866">
    <property type="entry name" value="RibonucZ/Hydroxyglut_hydro"/>
</dbReference>
<evidence type="ECO:0000313" key="4">
    <source>
        <dbReference type="EMBL" id="TCK08519.1"/>
    </source>
</evidence>
<evidence type="ECO:0000313" key="5">
    <source>
        <dbReference type="Proteomes" id="UP000294546"/>
    </source>
</evidence>
<dbReference type="GO" id="GO:0042781">
    <property type="term" value="F:3'-tRNA processing endoribonuclease activity"/>
    <property type="evidence" value="ECO:0007669"/>
    <property type="project" value="TreeGrafter"/>
</dbReference>
<dbReference type="AlphaFoldDB" id="A0A4R1GQV1"/>